<evidence type="ECO:0000256" key="3">
    <source>
        <dbReference type="ARBA" id="ARBA00023082"/>
    </source>
</evidence>
<dbReference type="PANTHER" id="PTHR43133">
    <property type="entry name" value="RNA POLYMERASE ECF-TYPE SIGMA FACTO"/>
    <property type="match status" value="1"/>
</dbReference>
<keyword evidence="3" id="KW-0731">Sigma factor</keyword>
<dbReference type="GO" id="GO:0006352">
    <property type="term" value="P:DNA-templated transcription initiation"/>
    <property type="evidence" value="ECO:0007669"/>
    <property type="project" value="InterPro"/>
</dbReference>
<dbReference type="InterPro" id="IPR036388">
    <property type="entry name" value="WH-like_DNA-bd_sf"/>
</dbReference>
<feature type="domain" description="RNA polymerase sigma factor 70 region 4 type 2" evidence="7">
    <location>
        <begin position="111"/>
        <end position="162"/>
    </location>
</feature>
<keyword evidence="4" id="KW-0238">DNA-binding</keyword>
<dbReference type="Pfam" id="PF04542">
    <property type="entry name" value="Sigma70_r2"/>
    <property type="match status" value="1"/>
</dbReference>
<dbReference type="InterPro" id="IPR013325">
    <property type="entry name" value="RNA_pol_sigma_r2"/>
</dbReference>
<protein>
    <submittedName>
        <fullName evidence="8">Sigma-70 family RNA polymerase sigma factor</fullName>
    </submittedName>
</protein>
<name>A0A9D1E3D7_9BACT</name>
<dbReference type="Pfam" id="PF08281">
    <property type="entry name" value="Sigma70_r4_2"/>
    <property type="match status" value="1"/>
</dbReference>
<evidence type="ECO:0000259" key="7">
    <source>
        <dbReference type="Pfam" id="PF08281"/>
    </source>
</evidence>
<dbReference type="PANTHER" id="PTHR43133:SF8">
    <property type="entry name" value="RNA POLYMERASE SIGMA FACTOR HI_1459-RELATED"/>
    <property type="match status" value="1"/>
</dbReference>
<dbReference type="SUPFAM" id="SSF88946">
    <property type="entry name" value="Sigma2 domain of RNA polymerase sigma factors"/>
    <property type="match status" value="1"/>
</dbReference>
<dbReference type="InterPro" id="IPR013324">
    <property type="entry name" value="RNA_pol_sigma_r3/r4-like"/>
</dbReference>
<dbReference type="NCBIfam" id="TIGR02937">
    <property type="entry name" value="sigma70-ECF"/>
    <property type="match status" value="1"/>
</dbReference>
<dbReference type="SUPFAM" id="SSF88659">
    <property type="entry name" value="Sigma3 and sigma4 domains of RNA polymerase sigma factors"/>
    <property type="match status" value="1"/>
</dbReference>
<reference evidence="8" key="2">
    <citation type="journal article" date="2021" name="PeerJ">
        <title>Extensive microbial diversity within the chicken gut microbiome revealed by metagenomics and culture.</title>
        <authorList>
            <person name="Gilroy R."/>
            <person name="Ravi A."/>
            <person name="Getino M."/>
            <person name="Pursley I."/>
            <person name="Horton D.L."/>
            <person name="Alikhan N.F."/>
            <person name="Baker D."/>
            <person name="Gharbi K."/>
            <person name="Hall N."/>
            <person name="Watson M."/>
            <person name="Adriaenssens E.M."/>
            <person name="Foster-Nyarko E."/>
            <person name="Jarju S."/>
            <person name="Secka A."/>
            <person name="Antonio M."/>
            <person name="Oren A."/>
            <person name="Chaudhuri R.R."/>
            <person name="La Ragione R."/>
            <person name="Hildebrand F."/>
            <person name="Pallen M.J."/>
        </authorList>
    </citation>
    <scope>NUCLEOTIDE SEQUENCE</scope>
    <source>
        <strain evidence="8">CHK121-14286</strain>
    </source>
</reference>
<dbReference type="Gene3D" id="1.10.10.10">
    <property type="entry name" value="Winged helix-like DNA-binding domain superfamily/Winged helix DNA-binding domain"/>
    <property type="match status" value="1"/>
</dbReference>
<dbReference type="Gene3D" id="1.10.1740.10">
    <property type="match status" value="1"/>
</dbReference>
<dbReference type="Proteomes" id="UP000824200">
    <property type="component" value="Unassembled WGS sequence"/>
</dbReference>
<evidence type="ECO:0000256" key="2">
    <source>
        <dbReference type="ARBA" id="ARBA00023015"/>
    </source>
</evidence>
<comment type="caution">
    <text evidence="8">The sequence shown here is derived from an EMBL/GenBank/DDBJ whole genome shotgun (WGS) entry which is preliminary data.</text>
</comment>
<sequence>MTAWHFNNLLKRLSSGDMSALEQLFNEYYPKAYAVARLKLKSDADAHDIASDVIVKLCGLAGTTVKNPDAYVYTMTVNLVRDFQKRSKPLYVADLQTFDSAVLTNDVSSHDVMDLLSSLAETDKEIFCQHVFYELTFAEIAKNLNLSVATVKRHYAKSCKQLQSEINDCGK</sequence>
<dbReference type="InterPro" id="IPR013249">
    <property type="entry name" value="RNA_pol_sigma70_r4_t2"/>
</dbReference>
<comment type="similarity">
    <text evidence="1">Belongs to the sigma-70 factor family. ECF subfamily.</text>
</comment>
<dbReference type="GO" id="GO:0003677">
    <property type="term" value="F:DNA binding"/>
    <property type="evidence" value="ECO:0007669"/>
    <property type="project" value="UniProtKB-KW"/>
</dbReference>
<evidence type="ECO:0000256" key="5">
    <source>
        <dbReference type="ARBA" id="ARBA00023163"/>
    </source>
</evidence>
<evidence type="ECO:0000259" key="6">
    <source>
        <dbReference type="Pfam" id="PF04542"/>
    </source>
</evidence>
<dbReference type="InterPro" id="IPR039425">
    <property type="entry name" value="RNA_pol_sigma-70-like"/>
</dbReference>
<organism evidence="8 9">
    <name type="scientific">Candidatus Fimimonas gallinarum</name>
    <dbReference type="NCBI Taxonomy" id="2840821"/>
    <lineage>
        <taxon>Bacteria</taxon>
        <taxon>Pseudomonadati</taxon>
        <taxon>Myxococcota</taxon>
        <taxon>Myxococcia</taxon>
        <taxon>Myxococcales</taxon>
        <taxon>Cystobacterineae</taxon>
        <taxon>Myxococcaceae</taxon>
        <taxon>Myxococcaceae incertae sedis</taxon>
        <taxon>Candidatus Fimimonas</taxon>
    </lineage>
</organism>
<dbReference type="AlphaFoldDB" id="A0A9D1E3D7"/>
<evidence type="ECO:0000256" key="4">
    <source>
        <dbReference type="ARBA" id="ARBA00023125"/>
    </source>
</evidence>
<evidence type="ECO:0000256" key="1">
    <source>
        <dbReference type="ARBA" id="ARBA00010641"/>
    </source>
</evidence>
<accession>A0A9D1E3D7</accession>
<proteinExistence type="inferred from homology"/>
<dbReference type="InterPro" id="IPR007627">
    <property type="entry name" value="RNA_pol_sigma70_r2"/>
</dbReference>
<dbReference type="InterPro" id="IPR014284">
    <property type="entry name" value="RNA_pol_sigma-70_dom"/>
</dbReference>
<evidence type="ECO:0000313" key="9">
    <source>
        <dbReference type="Proteomes" id="UP000824200"/>
    </source>
</evidence>
<reference evidence="8" key="1">
    <citation type="submission" date="2020-10" db="EMBL/GenBank/DDBJ databases">
        <authorList>
            <person name="Gilroy R."/>
        </authorList>
    </citation>
    <scope>NUCLEOTIDE SEQUENCE</scope>
    <source>
        <strain evidence="8">CHK121-14286</strain>
    </source>
</reference>
<feature type="domain" description="RNA polymerase sigma-70 region 2" evidence="6">
    <location>
        <begin position="24"/>
        <end position="87"/>
    </location>
</feature>
<gene>
    <name evidence="8" type="ORF">IAC95_01635</name>
</gene>
<evidence type="ECO:0000313" key="8">
    <source>
        <dbReference type="EMBL" id="HIR65574.1"/>
    </source>
</evidence>
<dbReference type="EMBL" id="DVHL01000014">
    <property type="protein sequence ID" value="HIR65574.1"/>
    <property type="molecule type" value="Genomic_DNA"/>
</dbReference>
<keyword evidence="5" id="KW-0804">Transcription</keyword>
<dbReference type="GO" id="GO:0016987">
    <property type="term" value="F:sigma factor activity"/>
    <property type="evidence" value="ECO:0007669"/>
    <property type="project" value="UniProtKB-KW"/>
</dbReference>
<keyword evidence="2" id="KW-0805">Transcription regulation</keyword>